<dbReference type="EMBL" id="CAJOBP010043957">
    <property type="protein sequence ID" value="CAF4776958.1"/>
    <property type="molecule type" value="Genomic_DNA"/>
</dbReference>
<sequence length="8" mass="1153">MAQWFERW</sequence>
<organism evidence="1 2">
    <name type="scientific">Rotaria socialis</name>
    <dbReference type="NCBI Taxonomy" id="392032"/>
    <lineage>
        <taxon>Eukaryota</taxon>
        <taxon>Metazoa</taxon>
        <taxon>Spiralia</taxon>
        <taxon>Gnathifera</taxon>
        <taxon>Rotifera</taxon>
        <taxon>Eurotatoria</taxon>
        <taxon>Bdelloidea</taxon>
        <taxon>Philodinida</taxon>
        <taxon>Philodinidae</taxon>
        <taxon>Rotaria</taxon>
    </lineage>
</organism>
<keyword evidence="2" id="KW-1185">Reference proteome</keyword>
<reference evidence="1" key="1">
    <citation type="submission" date="2021-02" db="EMBL/GenBank/DDBJ databases">
        <authorList>
            <person name="Nowell W R."/>
        </authorList>
    </citation>
    <scope>NUCLEOTIDE SEQUENCE</scope>
</reference>
<comment type="caution">
    <text evidence="1">The sequence shown here is derived from an EMBL/GenBank/DDBJ whole genome shotgun (WGS) entry which is preliminary data.</text>
</comment>
<evidence type="ECO:0000313" key="2">
    <source>
        <dbReference type="Proteomes" id="UP000663873"/>
    </source>
</evidence>
<accession>A0A821MY14</accession>
<feature type="non-terminal residue" evidence="1">
    <location>
        <position position="8"/>
    </location>
</feature>
<dbReference type="Proteomes" id="UP000663873">
    <property type="component" value="Unassembled WGS sequence"/>
</dbReference>
<evidence type="ECO:0000313" key="1">
    <source>
        <dbReference type="EMBL" id="CAF4776958.1"/>
    </source>
</evidence>
<gene>
    <name evidence="1" type="ORF">UJA718_LOCUS40188</name>
</gene>
<protein>
    <submittedName>
        <fullName evidence="1">Uncharacterized protein</fullName>
    </submittedName>
</protein>
<name>A0A821MY14_9BILA</name>
<proteinExistence type="predicted"/>